<keyword evidence="9 16" id="KW-0521">NADP</keyword>
<dbReference type="InterPro" id="IPR036318">
    <property type="entry name" value="FAD-bd_PCMH-like_sf"/>
</dbReference>
<evidence type="ECO:0000313" key="19">
    <source>
        <dbReference type="Proteomes" id="UP000679848"/>
    </source>
</evidence>
<dbReference type="InterPro" id="IPR016169">
    <property type="entry name" value="FAD-bd_PCMH_sub2"/>
</dbReference>
<evidence type="ECO:0000256" key="4">
    <source>
        <dbReference type="ARBA" id="ARBA00004752"/>
    </source>
</evidence>
<keyword evidence="19" id="KW-1185">Reference proteome</keyword>
<comment type="similarity">
    <text evidence="16">Belongs to the MurB family.</text>
</comment>
<dbReference type="Gene3D" id="3.30.43.10">
    <property type="entry name" value="Uridine Diphospho-n-acetylenolpyruvylglucosamine Reductase, domain 2"/>
    <property type="match status" value="1"/>
</dbReference>
<keyword evidence="13 16" id="KW-0131">Cell cycle</keyword>
<dbReference type="InterPro" id="IPR016167">
    <property type="entry name" value="FAD-bd_PCMH_sub1"/>
</dbReference>
<evidence type="ECO:0000256" key="12">
    <source>
        <dbReference type="ARBA" id="ARBA00023002"/>
    </source>
</evidence>
<evidence type="ECO:0000259" key="17">
    <source>
        <dbReference type="PROSITE" id="PS51387"/>
    </source>
</evidence>
<dbReference type="GO" id="GO:0008762">
    <property type="term" value="F:UDP-N-acetylmuramate dehydrogenase activity"/>
    <property type="evidence" value="ECO:0007669"/>
    <property type="project" value="UniProtKB-UniRule"/>
</dbReference>
<reference evidence="18" key="1">
    <citation type="submission" date="2020-09" db="EMBL/GenBank/DDBJ databases">
        <title>New species isolated from human feces.</title>
        <authorList>
            <person name="Kitahara M."/>
            <person name="Shigeno Y."/>
            <person name="Shime M."/>
            <person name="Matsumoto Y."/>
            <person name="Nakamura S."/>
            <person name="Motooka D."/>
            <person name="Fukuoka S."/>
            <person name="Nishikawa H."/>
            <person name="Benno Y."/>
        </authorList>
    </citation>
    <scope>NUCLEOTIDE SEQUENCE</scope>
    <source>
        <strain evidence="18">MM59</strain>
    </source>
</reference>
<gene>
    <name evidence="16 18" type="primary">murB</name>
    <name evidence="18" type="ORF">MM59RIKEN_00500</name>
</gene>
<organism evidence="18 19">
    <name type="scientific">Pusillibacter faecalis</name>
    <dbReference type="NCBI Taxonomy" id="2714358"/>
    <lineage>
        <taxon>Bacteria</taxon>
        <taxon>Bacillati</taxon>
        <taxon>Bacillota</taxon>
        <taxon>Clostridia</taxon>
        <taxon>Eubacteriales</taxon>
        <taxon>Oscillospiraceae</taxon>
        <taxon>Pusillibacter</taxon>
    </lineage>
</organism>
<comment type="subcellular location">
    <subcellularLocation>
        <location evidence="3 16">Cytoplasm</location>
    </subcellularLocation>
</comment>
<evidence type="ECO:0000256" key="6">
    <source>
        <dbReference type="ARBA" id="ARBA00022618"/>
    </source>
</evidence>
<dbReference type="SUPFAM" id="SSF56176">
    <property type="entry name" value="FAD-binding/transporter-associated domain-like"/>
    <property type="match status" value="1"/>
</dbReference>
<dbReference type="PANTHER" id="PTHR21071">
    <property type="entry name" value="UDP-N-ACETYLENOLPYRUVOYLGLUCOSAMINE REDUCTASE"/>
    <property type="match status" value="1"/>
</dbReference>
<dbReference type="Pfam" id="PF02873">
    <property type="entry name" value="MurB_C"/>
    <property type="match status" value="1"/>
</dbReference>
<evidence type="ECO:0000256" key="2">
    <source>
        <dbReference type="ARBA" id="ARBA00003921"/>
    </source>
</evidence>
<keyword evidence="8 16" id="KW-0274">FAD</keyword>
<dbReference type="GO" id="GO:0051301">
    <property type="term" value="P:cell division"/>
    <property type="evidence" value="ECO:0007669"/>
    <property type="project" value="UniProtKB-KW"/>
</dbReference>
<evidence type="ECO:0000256" key="13">
    <source>
        <dbReference type="ARBA" id="ARBA00023306"/>
    </source>
</evidence>
<keyword evidence="11 16" id="KW-0573">Peptidoglycan synthesis</keyword>
<keyword evidence="7 16" id="KW-0285">Flavoprotein</keyword>
<keyword evidence="5 16" id="KW-0963">Cytoplasm</keyword>
<evidence type="ECO:0000256" key="14">
    <source>
        <dbReference type="ARBA" id="ARBA00023316"/>
    </source>
</evidence>
<dbReference type="EC" id="1.3.1.98" evidence="16"/>
<comment type="catalytic activity">
    <reaction evidence="15 16">
        <text>UDP-N-acetyl-alpha-D-muramate + NADP(+) = UDP-N-acetyl-3-O-(1-carboxyvinyl)-alpha-D-glucosamine + NADPH + H(+)</text>
        <dbReference type="Rhea" id="RHEA:12248"/>
        <dbReference type="ChEBI" id="CHEBI:15378"/>
        <dbReference type="ChEBI" id="CHEBI:57783"/>
        <dbReference type="ChEBI" id="CHEBI:58349"/>
        <dbReference type="ChEBI" id="CHEBI:68483"/>
        <dbReference type="ChEBI" id="CHEBI:70757"/>
        <dbReference type="EC" id="1.3.1.98"/>
    </reaction>
</comment>
<evidence type="ECO:0000256" key="3">
    <source>
        <dbReference type="ARBA" id="ARBA00004496"/>
    </source>
</evidence>
<dbReference type="UniPathway" id="UPA00219"/>
<dbReference type="InterPro" id="IPR011601">
    <property type="entry name" value="MurB_C"/>
</dbReference>
<dbReference type="GO" id="GO:0071555">
    <property type="term" value="P:cell wall organization"/>
    <property type="evidence" value="ECO:0007669"/>
    <property type="project" value="UniProtKB-KW"/>
</dbReference>
<keyword evidence="6 16" id="KW-0132">Cell division</keyword>
<evidence type="ECO:0000256" key="8">
    <source>
        <dbReference type="ARBA" id="ARBA00022827"/>
    </source>
</evidence>
<evidence type="ECO:0000256" key="7">
    <source>
        <dbReference type="ARBA" id="ARBA00022630"/>
    </source>
</evidence>
<evidence type="ECO:0000256" key="11">
    <source>
        <dbReference type="ARBA" id="ARBA00022984"/>
    </source>
</evidence>
<comment type="function">
    <text evidence="2 16">Cell wall formation.</text>
</comment>
<feature type="domain" description="FAD-binding PCMH-type" evidence="17">
    <location>
        <begin position="34"/>
        <end position="202"/>
    </location>
</feature>
<comment type="pathway">
    <text evidence="4 16">Cell wall biogenesis; peptidoglycan biosynthesis.</text>
</comment>
<keyword evidence="10 16" id="KW-0133">Cell shape</keyword>
<dbReference type="PROSITE" id="PS51387">
    <property type="entry name" value="FAD_PCMH"/>
    <property type="match status" value="1"/>
</dbReference>
<evidence type="ECO:0000256" key="10">
    <source>
        <dbReference type="ARBA" id="ARBA00022960"/>
    </source>
</evidence>
<name>A0A810QB14_9FIRM</name>
<feature type="active site" evidence="16">
    <location>
        <position position="180"/>
    </location>
</feature>
<feature type="active site" description="Proton donor" evidence="16">
    <location>
        <position position="231"/>
    </location>
</feature>
<dbReference type="Gene3D" id="3.30.465.10">
    <property type="match status" value="1"/>
</dbReference>
<dbReference type="KEGG" id="pfaa:MM59RIKEN_00500"/>
<dbReference type="EMBL" id="AP023420">
    <property type="protein sequence ID" value="BCK82731.1"/>
    <property type="molecule type" value="Genomic_DNA"/>
</dbReference>
<proteinExistence type="inferred from homology"/>
<dbReference type="GO" id="GO:0005829">
    <property type="term" value="C:cytosol"/>
    <property type="evidence" value="ECO:0007669"/>
    <property type="project" value="TreeGrafter"/>
</dbReference>
<dbReference type="InterPro" id="IPR003170">
    <property type="entry name" value="MurB"/>
</dbReference>
<dbReference type="GO" id="GO:0008360">
    <property type="term" value="P:regulation of cell shape"/>
    <property type="evidence" value="ECO:0007669"/>
    <property type="project" value="UniProtKB-KW"/>
</dbReference>
<keyword evidence="14 16" id="KW-0961">Cell wall biogenesis/degradation</keyword>
<dbReference type="InterPro" id="IPR006094">
    <property type="entry name" value="Oxid_FAD_bind_N"/>
</dbReference>
<accession>A0A810QB14</accession>
<feature type="active site" evidence="16">
    <location>
        <position position="301"/>
    </location>
</feature>
<dbReference type="GO" id="GO:0071949">
    <property type="term" value="F:FAD binding"/>
    <property type="evidence" value="ECO:0007669"/>
    <property type="project" value="InterPro"/>
</dbReference>
<evidence type="ECO:0000256" key="9">
    <source>
        <dbReference type="ARBA" id="ARBA00022857"/>
    </source>
</evidence>
<comment type="cofactor">
    <cofactor evidence="1 16">
        <name>FAD</name>
        <dbReference type="ChEBI" id="CHEBI:57692"/>
    </cofactor>
</comment>
<evidence type="ECO:0000256" key="15">
    <source>
        <dbReference type="ARBA" id="ARBA00048914"/>
    </source>
</evidence>
<dbReference type="Proteomes" id="UP000679848">
    <property type="component" value="Chromosome"/>
</dbReference>
<dbReference type="HAMAP" id="MF_00037">
    <property type="entry name" value="MurB"/>
    <property type="match status" value="1"/>
</dbReference>
<dbReference type="RefSeq" id="WP_187028982.1">
    <property type="nucleotide sequence ID" value="NZ_AP023420.1"/>
</dbReference>
<evidence type="ECO:0000256" key="16">
    <source>
        <dbReference type="HAMAP-Rule" id="MF_00037"/>
    </source>
</evidence>
<dbReference type="InterPro" id="IPR016166">
    <property type="entry name" value="FAD-bd_PCMH"/>
</dbReference>
<dbReference type="SUPFAM" id="SSF56194">
    <property type="entry name" value="Uridine diphospho-N-Acetylenolpyruvylglucosamine reductase, MurB, C-terminal domain"/>
    <property type="match status" value="1"/>
</dbReference>
<protein>
    <recommendedName>
        <fullName evidence="16">UDP-N-acetylenolpyruvoylglucosamine reductase</fullName>
        <ecNumber evidence="16">1.3.1.98</ecNumber>
    </recommendedName>
    <alternativeName>
        <fullName evidence="16">UDP-N-acetylmuramate dehydrogenase</fullName>
    </alternativeName>
</protein>
<dbReference type="Gene3D" id="3.90.78.10">
    <property type="entry name" value="UDP-N-acetylenolpyruvoylglucosamine reductase, C-terminal domain"/>
    <property type="match status" value="1"/>
</dbReference>
<dbReference type="InterPro" id="IPR036635">
    <property type="entry name" value="MurB_C_sf"/>
</dbReference>
<dbReference type="Pfam" id="PF01565">
    <property type="entry name" value="FAD_binding_4"/>
    <property type="match status" value="1"/>
</dbReference>
<dbReference type="NCBIfam" id="NF010480">
    <property type="entry name" value="PRK13905.1"/>
    <property type="match status" value="1"/>
</dbReference>
<keyword evidence="12 16" id="KW-0560">Oxidoreductase</keyword>
<evidence type="ECO:0000256" key="5">
    <source>
        <dbReference type="ARBA" id="ARBA00022490"/>
    </source>
</evidence>
<dbReference type="GO" id="GO:0009252">
    <property type="term" value="P:peptidoglycan biosynthetic process"/>
    <property type="evidence" value="ECO:0007669"/>
    <property type="project" value="UniProtKB-UniRule"/>
</dbReference>
<evidence type="ECO:0000313" key="18">
    <source>
        <dbReference type="EMBL" id="BCK82731.1"/>
    </source>
</evidence>
<evidence type="ECO:0000256" key="1">
    <source>
        <dbReference type="ARBA" id="ARBA00001974"/>
    </source>
</evidence>
<dbReference type="AlphaFoldDB" id="A0A810QB14"/>
<dbReference type="PANTHER" id="PTHR21071:SF4">
    <property type="entry name" value="UDP-N-ACETYLENOLPYRUVOYLGLUCOSAMINE REDUCTASE"/>
    <property type="match status" value="1"/>
</dbReference>
<dbReference type="NCBIfam" id="TIGR00179">
    <property type="entry name" value="murB"/>
    <property type="match status" value="1"/>
</dbReference>
<sequence length="307" mass="33356">MSWETEFDNWTAEYLPDLRILCNEPMSRHTSFRIGGPAKRMALPERREQLVLLLDYALACGARPLIIGNGTNLLVADQGLDRLVIDTSSALNRTGPGEQPSTVMAEAGATLARVADFACRQGLTGLEFAHGIPGTVGGAVCMNAGAYGGEMKQVIQEAAVFFPQEGVRFLTAEKMAFGYRHSLLTDQPEAVVLYAVFRLAPGEPEAIRETMRQLMERRRASQPLELPSAGSTFKRPEGHYAGTLIEQCGLKGLTVGGAQVSEKHAGFVVNRGGATFADVTELICQIQHCVLERTGVHMEPEVKIIRS</sequence>